<dbReference type="EMBL" id="JBHTCH010000002">
    <property type="protein sequence ID" value="MFC7359204.1"/>
    <property type="molecule type" value="Genomic_DNA"/>
</dbReference>
<comment type="caution">
    <text evidence="3">The sequence shown here is derived from an EMBL/GenBank/DDBJ whole genome shotgun (WGS) entry which is preliminary data.</text>
</comment>
<evidence type="ECO:0000256" key="1">
    <source>
        <dbReference type="SAM" id="SignalP"/>
    </source>
</evidence>
<evidence type="ECO:0000313" key="3">
    <source>
        <dbReference type="EMBL" id="MFC7359204.1"/>
    </source>
</evidence>
<keyword evidence="4" id="KW-1185">Reference proteome</keyword>
<keyword evidence="1" id="KW-0732">Signal</keyword>
<organism evidence="3 4">
    <name type="scientific">Nocardioides astragali</name>
    <dbReference type="NCBI Taxonomy" id="1776736"/>
    <lineage>
        <taxon>Bacteria</taxon>
        <taxon>Bacillati</taxon>
        <taxon>Actinomycetota</taxon>
        <taxon>Actinomycetes</taxon>
        <taxon>Propionibacteriales</taxon>
        <taxon>Nocardioidaceae</taxon>
        <taxon>Nocardioides</taxon>
    </lineage>
</organism>
<sequence length="148" mass="15228">MLKRVLAVLVVVVATLAGVSSAASAQTQVFTVHLAPSGDPDGSGIAVLRFDSDADVVCYTMVVRNINAPMEPASGIGSAHIHGPLPAQGIWIGLNADFRTVGADTHIARNCVSTSSARIDAVLANPELFYVNVHNFPHTGGAVQGSLG</sequence>
<accession>A0ABW2MW50</accession>
<dbReference type="RefSeq" id="WP_255892680.1">
    <property type="nucleotide sequence ID" value="NZ_JAFMZM010000007.1"/>
</dbReference>
<feature type="domain" description="CHRD" evidence="2">
    <location>
        <begin position="35"/>
        <end position="147"/>
    </location>
</feature>
<dbReference type="Proteomes" id="UP001596524">
    <property type="component" value="Unassembled WGS sequence"/>
</dbReference>
<gene>
    <name evidence="3" type="ORF">ACFQO6_02900</name>
</gene>
<evidence type="ECO:0000313" key="4">
    <source>
        <dbReference type="Proteomes" id="UP001596524"/>
    </source>
</evidence>
<evidence type="ECO:0000259" key="2">
    <source>
        <dbReference type="Pfam" id="PF07452"/>
    </source>
</evidence>
<proteinExistence type="predicted"/>
<dbReference type="Pfam" id="PF07452">
    <property type="entry name" value="CHRD"/>
    <property type="match status" value="1"/>
</dbReference>
<dbReference type="InterPro" id="IPR010895">
    <property type="entry name" value="CHRD"/>
</dbReference>
<protein>
    <submittedName>
        <fullName evidence="3">CHRD domain-containing protein</fullName>
    </submittedName>
</protein>
<name>A0ABW2MW50_9ACTN</name>
<feature type="signal peptide" evidence="1">
    <location>
        <begin position="1"/>
        <end position="25"/>
    </location>
</feature>
<feature type="chain" id="PRO_5046086353" evidence="1">
    <location>
        <begin position="26"/>
        <end position="148"/>
    </location>
</feature>
<reference evidence="4" key="1">
    <citation type="journal article" date="2019" name="Int. J. Syst. Evol. Microbiol.">
        <title>The Global Catalogue of Microorganisms (GCM) 10K type strain sequencing project: providing services to taxonomists for standard genome sequencing and annotation.</title>
        <authorList>
            <consortium name="The Broad Institute Genomics Platform"/>
            <consortium name="The Broad Institute Genome Sequencing Center for Infectious Disease"/>
            <person name="Wu L."/>
            <person name="Ma J."/>
        </authorList>
    </citation>
    <scope>NUCLEOTIDE SEQUENCE [LARGE SCALE GENOMIC DNA]</scope>
    <source>
        <strain evidence="4">FCH27</strain>
    </source>
</reference>